<keyword evidence="4 5" id="KW-0472">Membrane</keyword>
<comment type="caution">
    <text evidence="9">The sequence shown here is derived from an EMBL/GenBank/DDBJ whole genome shotgun (WGS) entry which is preliminary data.</text>
</comment>
<name>A0A1T1ASS0_RHOFE</name>
<dbReference type="Pfam" id="PF04932">
    <property type="entry name" value="Wzy_C"/>
    <property type="match status" value="1"/>
</dbReference>
<feature type="domain" description="O-antigen ligase-related" evidence="6">
    <location>
        <begin position="139"/>
        <end position="281"/>
    </location>
</feature>
<dbReference type="InterPro" id="IPR007016">
    <property type="entry name" value="O-antigen_ligase-rel_domated"/>
</dbReference>
<sequence>MQWSIASATCLFIATIPALQYIFNLIPIFGVAWINATYIFGFSLAILTGAAWEKTTPNQVGDYLFLSIGIASAISIGLQLHQFFRLDSIGPWILMSSGTRHYANMAQPNQLASLLLLGTLACWWGFWRKLIGPYTALLIAALFLFGTALTESRTAWLNVMLIVVASLIWHKLIPSKSFIYGILGLSIFFAVCVLNLTTINEALGGGLPVEYRSASNDPRWAAWVMFLKAAVHEPFFGFGWGQLGHAQFLMMDEKISFGGSFLQAHNLFIDLILWNGIPLGLGISIFLIWWFLSTAKNLTNLAQLMSFLFLMVLGVHSMLEYPLQYAYFLLPAGMIMGSLETSLNHKSIRISHKFPIIVVLILGICALPITIRDYFRVEDSFYGLRFEQKKIASDYPKTPPDVIALTQWRDYIIFARMEPTPNINPDRIAWMKNLVSTVPSAYGMYKLASFLAVNDSPLEASQWLRRLCQTSPSDQCEIIRNEWASQSEMNSKIGGIPWPNK</sequence>
<dbReference type="PANTHER" id="PTHR37422">
    <property type="entry name" value="TEICHURONIC ACID BIOSYNTHESIS PROTEIN TUAE"/>
    <property type="match status" value="1"/>
</dbReference>
<dbReference type="GO" id="GO:0016020">
    <property type="term" value="C:membrane"/>
    <property type="evidence" value="ECO:0007669"/>
    <property type="project" value="UniProtKB-SubCell"/>
</dbReference>
<dbReference type="InterPro" id="IPR051533">
    <property type="entry name" value="WaaL-like"/>
</dbReference>
<dbReference type="InterPro" id="IPR021797">
    <property type="entry name" value="Wzy_C_2"/>
</dbReference>
<evidence type="ECO:0000256" key="1">
    <source>
        <dbReference type="ARBA" id="ARBA00004141"/>
    </source>
</evidence>
<feature type="transmembrane region" description="Helical" evidence="5">
    <location>
        <begin position="301"/>
        <end position="319"/>
    </location>
</feature>
<feature type="transmembrane region" description="Helical" evidence="5">
    <location>
        <begin position="271"/>
        <end position="292"/>
    </location>
</feature>
<feature type="transmembrane region" description="Helical" evidence="5">
    <location>
        <begin position="64"/>
        <end position="84"/>
    </location>
</feature>
<reference evidence="9 10" key="1">
    <citation type="submission" date="2017-01" db="EMBL/GenBank/DDBJ databases">
        <title>Genome sequencing of Rhodoferax fermentans JCM 7819.</title>
        <authorList>
            <person name="Kim Y.J."/>
            <person name="Farh M.E.-A."/>
            <person name="Yang D.-C."/>
        </authorList>
    </citation>
    <scope>NUCLEOTIDE SEQUENCE [LARGE SCALE GENOMIC DNA]</scope>
    <source>
        <strain evidence="9 10">JCM 7819</strain>
    </source>
</reference>
<dbReference type="Pfam" id="PF15864">
    <property type="entry name" value="PglL_A"/>
    <property type="match status" value="1"/>
</dbReference>
<dbReference type="PANTHER" id="PTHR37422:SF21">
    <property type="entry name" value="EXOQ-LIKE PROTEIN"/>
    <property type="match status" value="1"/>
</dbReference>
<dbReference type="Proteomes" id="UP000190750">
    <property type="component" value="Unassembled WGS sequence"/>
</dbReference>
<dbReference type="InterPro" id="IPR031726">
    <property type="entry name" value="PglL_A"/>
</dbReference>
<evidence type="ECO:0000259" key="6">
    <source>
        <dbReference type="Pfam" id="PF04932"/>
    </source>
</evidence>
<feature type="domain" description="Virulence factor membrane-bound polymerase C-terminal" evidence="7">
    <location>
        <begin position="307"/>
        <end position="468"/>
    </location>
</feature>
<evidence type="ECO:0000256" key="2">
    <source>
        <dbReference type="ARBA" id="ARBA00022692"/>
    </source>
</evidence>
<dbReference type="Pfam" id="PF11846">
    <property type="entry name" value="Wzy_C_2"/>
    <property type="match status" value="1"/>
</dbReference>
<dbReference type="EMBL" id="MTJN01000002">
    <property type="protein sequence ID" value="OOV07043.1"/>
    <property type="molecule type" value="Genomic_DNA"/>
</dbReference>
<feature type="domain" description="Protein glycosylation ligase" evidence="8">
    <location>
        <begin position="102"/>
        <end position="124"/>
    </location>
</feature>
<comment type="subcellular location">
    <subcellularLocation>
        <location evidence="1">Membrane</location>
        <topology evidence="1">Multi-pass membrane protein</topology>
    </subcellularLocation>
</comment>
<proteinExistence type="predicted"/>
<keyword evidence="10" id="KW-1185">Reference proteome</keyword>
<evidence type="ECO:0000313" key="9">
    <source>
        <dbReference type="EMBL" id="OOV07043.1"/>
    </source>
</evidence>
<evidence type="ECO:0000259" key="8">
    <source>
        <dbReference type="Pfam" id="PF15864"/>
    </source>
</evidence>
<evidence type="ECO:0000256" key="4">
    <source>
        <dbReference type="ARBA" id="ARBA00023136"/>
    </source>
</evidence>
<evidence type="ECO:0000313" key="10">
    <source>
        <dbReference type="Proteomes" id="UP000190750"/>
    </source>
</evidence>
<feature type="transmembrane region" description="Helical" evidence="5">
    <location>
        <begin position="131"/>
        <end position="149"/>
    </location>
</feature>
<organism evidence="9 10">
    <name type="scientific">Rhodoferax fermentans</name>
    <dbReference type="NCBI Taxonomy" id="28066"/>
    <lineage>
        <taxon>Bacteria</taxon>
        <taxon>Pseudomonadati</taxon>
        <taxon>Pseudomonadota</taxon>
        <taxon>Betaproteobacteria</taxon>
        <taxon>Burkholderiales</taxon>
        <taxon>Comamonadaceae</taxon>
        <taxon>Rhodoferax</taxon>
    </lineage>
</organism>
<protein>
    <recommendedName>
        <fullName evidence="11">Virulence factor membrane-bound polymerase C-terminal domain-containing protein</fullName>
    </recommendedName>
</protein>
<evidence type="ECO:0000256" key="3">
    <source>
        <dbReference type="ARBA" id="ARBA00022989"/>
    </source>
</evidence>
<dbReference type="STRING" id="28066.RF819_10175"/>
<feature type="transmembrane region" description="Helical" evidence="5">
    <location>
        <begin position="104"/>
        <end position="124"/>
    </location>
</feature>
<keyword evidence="3 5" id="KW-1133">Transmembrane helix</keyword>
<dbReference type="AlphaFoldDB" id="A0A1T1ASS0"/>
<keyword evidence="2 5" id="KW-0812">Transmembrane</keyword>
<feature type="transmembrane region" description="Helical" evidence="5">
    <location>
        <begin position="179"/>
        <end position="199"/>
    </location>
</feature>
<gene>
    <name evidence="9" type="ORF">RF819_10175</name>
</gene>
<evidence type="ECO:0000259" key="7">
    <source>
        <dbReference type="Pfam" id="PF11846"/>
    </source>
</evidence>
<feature type="transmembrane region" description="Helical" evidence="5">
    <location>
        <begin position="155"/>
        <end position="172"/>
    </location>
</feature>
<accession>A0A1T1ASS0</accession>
<evidence type="ECO:0000256" key="5">
    <source>
        <dbReference type="SAM" id="Phobius"/>
    </source>
</evidence>
<feature type="transmembrane region" description="Helical" evidence="5">
    <location>
        <begin position="30"/>
        <end position="52"/>
    </location>
</feature>
<feature type="transmembrane region" description="Helical" evidence="5">
    <location>
        <begin position="354"/>
        <end position="371"/>
    </location>
</feature>
<evidence type="ECO:0008006" key="11">
    <source>
        <dbReference type="Google" id="ProtNLM"/>
    </source>
</evidence>